<dbReference type="EMBL" id="MU393435">
    <property type="protein sequence ID" value="KAI4868761.1"/>
    <property type="molecule type" value="Genomic_DNA"/>
</dbReference>
<evidence type="ECO:0000313" key="2">
    <source>
        <dbReference type="Proteomes" id="UP001497700"/>
    </source>
</evidence>
<keyword evidence="2" id="KW-1185">Reference proteome</keyword>
<name>A0ACB9ZA93_9PEZI</name>
<reference evidence="1 2" key="1">
    <citation type="journal article" date="2022" name="New Phytol.">
        <title>Ecological generalism drives hyperdiversity of secondary metabolite gene clusters in xylarialean endophytes.</title>
        <authorList>
            <person name="Franco M.E.E."/>
            <person name="Wisecaver J.H."/>
            <person name="Arnold A.E."/>
            <person name="Ju Y.M."/>
            <person name="Slot J.C."/>
            <person name="Ahrendt S."/>
            <person name="Moore L.P."/>
            <person name="Eastman K.E."/>
            <person name="Scott K."/>
            <person name="Konkel Z."/>
            <person name="Mondo S.J."/>
            <person name="Kuo A."/>
            <person name="Hayes R.D."/>
            <person name="Haridas S."/>
            <person name="Andreopoulos B."/>
            <person name="Riley R."/>
            <person name="LaButti K."/>
            <person name="Pangilinan J."/>
            <person name="Lipzen A."/>
            <person name="Amirebrahimi M."/>
            <person name="Yan J."/>
            <person name="Adam C."/>
            <person name="Keymanesh K."/>
            <person name="Ng V."/>
            <person name="Louie K."/>
            <person name="Northen T."/>
            <person name="Drula E."/>
            <person name="Henrissat B."/>
            <person name="Hsieh H.M."/>
            <person name="Youens-Clark K."/>
            <person name="Lutzoni F."/>
            <person name="Miadlikowska J."/>
            <person name="Eastwood D.C."/>
            <person name="Hamelin R.C."/>
            <person name="Grigoriev I.V."/>
            <person name="U'Ren J.M."/>
        </authorList>
    </citation>
    <scope>NUCLEOTIDE SEQUENCE [LARGE SCALE GENOMIC DNA]</scope>
    <source>
        <strain evidence="1 2">CBS 119005</strain>
    </source>
</reference>
<comment type="caution">
    <text evidence="1">The sequence shown here is derived from an EMBL/GenBank/DDBJ whole genome shotgun (WGS) entry which is preliminary data.</text>
</comment>
<gene>
    <name evidence="1" type="ORF">F4820DRAFT_87824</name>
</gene>
<accession>A0ACB9ZA93</accession>
<sequence>MAGKLSLSETEMRLLDQVCQAIDAKTEEQRHLLKTSIRNDLAPEWTRLVALMDSNGPLSMMSEDEIKYINALDPVGSRRQPTQTHDQMSLLPQATPMSGQKIIDHNVAKAAIHDLHQYNNTLENLLVKYKEYARRSITTMQRSTDLNDEPSAIEKRLNTLSLRKDLLRKDIRALEDKISSHVDQLEGVTQPDNAVGADGELYDKNIKSTVERDVFETTFPSYDHILEKLNALQGELGYDPVENDAILRTARRHASQIVLSLATRCRTSLDIVFLETSLRYRKHEKSTSDHARAIDDERSAVYSEIQSLWDEMVPLSHMVVEKDYLKPILDKVDMCSERQSAKDATVAVYTSTMLRFMNERLRVLLDRISSLVYHLRILSDALMHMNSSRPHSEPIGLLRVNEPLSGSDKEQKKTKEQTLLKTIQRQMELYGPIPIDRENEDHTSRMQISMIDRYLMSRQRKGDDLARSMHEHFERVVRAELTDAELGSQLLLDSVTADSAAGCQSDGHVYEDQQVEDSVATVKSQAEEIQAIIGELLEDGAGTLSSAPDYVSYAYNKAAKQLTNKDLGDEERCAKLTALIHKWGDSAGIMS</sequence>
<evidence type="ECO:0000313" key="1">
    <source>
        <dbReference type="EMBL" id="KAI4868761.1"/>
    </source>
</evidence>
<dbReference type="Proteomes" id="UP001497700">
    <property type="component" value="Unassembled WGS sequence"/>
</dbReference>
<proteinExistence type="predicted"/>
<protein>
    <submittedName>
        <fullName evidence="1">Uncharacterized protein</fullName>
    </submittedName>
</protein>
<organism evidence="1 2">
    <name type="scientific">Hypoxylon rubiginosum</name>
    <dbReference type="NCBI Taxonomy" id="110542"/>
    <lineage>
        <taxon>Eukaryota</taxon>
        <taxon>Fungi</taxon>
        <taxon>Dikarya</taxon>
        <taxon>Ascomycota</taxon>
        <taxon>Pezizomycotina</taxon>
        <taxon>Sordariomycetes</taxon>
        <taxon>Xylariomycetidae</taxon>
        <taxon>Xylariales</taxon>
        <taxon>Hypoxylaceae</taxon>
        <taxon>Hypoxylon</taxon>
    </lineage>
</organism>